<dbReference type="InterPro" id="IPR014710">
    <property type="entry name" value="RmlC-like_jellyroll"/>
</dbReference>
<reference evidence="3" key="1">
    <citation type="journal article" date="2019" name="Genome Announc.">
        <title>Draft Genome Sequence of Pseudoalteromonas piscicida Strain 36Y ROTHPW, an Hypersaline Seawater Isolate from the South Coast of Sonora, Mexico.</title>
        <authorList>
            <person name="Sanchez-Diaz R."/>
            <person name="Molina-Garza Z.J."/>
            <person name="Cruz-Suarez L.E."/>
            <person name="Selvin J."/>
            <person name="Kiran G.S."/>
            <person name="Ibarra-Gamez J.C."/>
            <person name="Gomez-Gil B."/>
            <person name="Galaviz-Silva L."/>
        </authorList>
    </citation>
    <scope>NUCLEOTIDE SEQUENCE [LARGE SCALE GENOMIC DNA]</scope>
    <source>
        <strain evidence="3">36Y_RITHPW</strain>
    </source>
</reference>
<keyword evidence="3" id="KW-1185">Reference proteome</keyword>
<dbReference type="OrthoDB" id="2988517at2"/>
<evidence type="ECO:0000259" key="1">
    <source>
        <dbReference type="Pfam" id="PF12973"/>
    </source>
</evidence>
<accession>A0A2A5JTR6</accession>
<protein>
    <submittedName>
        <fullName evidence="2">Transcriptional regulator</fullName>
    </submittedName>
</protein>
<dbReference type="AlphaFoldDB" id="A0A2A5JTR6"/>
<dbReference type="InterPro" id="IPR025979">
    <property type="entry name" value="ChrR-like_cupin_dom"/>
</dbReference>
<proteinExistence type="predicted"/>
<dbReference type="Gene3D" id="1.10.10.1320">
    <property type="entry name" value="Anti-sigma factor, zinc-finger domain"/>
    <property type="match status" value="1"/>
</dbReference>
<dbReference type="InterPro" id="IPR041916">
    <property type="entry name" value="Anti_sigma_zinc_sf"/>
</dbReference>
<dbReference type="RefSeq" id="WP_099641177.1">
    <property type="nucleotide sequence ID" value="NZ_JAQPZX010000015.1"/>
</dbReference>
<dbReference type="InterPro" id="IPR012807">
    <property type="entry name" value="Anti-sigma_ChrR"/>
</dbReference>
<dbReference type="Proteomes" id="UP000228621">
    <property type="component" value="Unassembled WGS sequence"/>
</dbReference>
<evidence type="ECO:0000313" key="3">
    <source>
        <dbReference type="Proteomes" id="UP000228621"/>
    </source>
</evidence>
<feature type="domain" description="ChrR-like cupin" evidence="1">
    <location>
        <begin position="129"/>
        <end position="193"/>
    </location>
</feature>
<dbReference type="NCBIfam" id="TIGR02451">
    <property type="entry name" value="anti_sig_ChrR"/>
    <property type="match status" value="1"/>
</dbReference>
<name>A0A2A5JTR6_PSEO7</name>
<dbReference type="EMBL" id="NKHF01000025">
    <property type="protein sequence ID" value="PCK32739.1"/>
    <property type="molecule type" value="Genomic_DNA"/>
</dbReference>
<sequence length="216" mass="23775">MIKHHPNDSLLEQFVEGNLPASISVAIAAHVELCPCCQQKTQELEASQAHVQLGGDTDPALDLDFMDMMQAITADDDIDEVREYVQPPFSYQGREVTLPRAIANIDRTKFSGVGKVSRARLLLEDGDLRSSLLEIGADGEIPEHTHTGFEITLLLDGDFSDEAGDYVPGDFIWQDGQHNHSPRTKEGCLCFTVVSSALHFNKGLSKLLNPIGKLIY</sequence>
<evidence type="ECO:0000313" key="2">
    <source>
        <dbReference type="EMBL" id="PCK32739.1"/>
    </source>
</evidence>
<dbReference type="InterPro" id="IPR011051">
    <property type="entry name" value="RmlC_Cupin_sf"/>
</dbReference>
<gene>
    <name evidence="2" type="ORF">CEX98_05835</name>
</gene>
<dbReference type="SUPFAM" id="SSF51182">
    <property type="entry name" value="RmlC-like cupins"/>
    <property type="match status" value="1"/>
</dbReference>
<comment type="caution">
    <text evidence="2">The sequence shown here is derived from an EMBL/GenBank/DDBJ whole genome shotgun (WGS) entry which is preliminary data.</text>
</comment>
<dbReference type="CDD" id="cd20301">
    <property type="entry name" value="cupin_ChrR"/>
    <property type="match status" value="1"/>
</dbReference>
<dbReference type="Gene3D" id="2.60.120.10">
    <property type="entry name" value="Jelly Rolls"/>
    <property type="match status" value="1"/>
</dbReference>
<organism evidence="2 3">
    <name type="scientific">Pseudoalteromonas piscicida</name>
    <dbReference type="NCBI Taxonomy" id="43662"/>
    <lineage>
        <taxon>Bacteria</taxon>
        <taxon>Pseudomonadati</taxon>
        <taxon>Pseudomonadota</taxon>
        <taxon>Gammaproteobacteria</taxon>
        <taxon>Alteromonadales</taxon>
        <taxon>Pseudoalteromonadaceae</taxon>
        <taxon>Pseudoalteromonas</taxon>
    </lineage>
</organism>
<dbReference type="Pfam" id="PF12973">
    <property type="entry name" value="Cupin_7"/>
    <property type="match status" value="1"/>
</dbReference>